<keyword evidence="8 12" id="KW-0067">ATP-binding</keyword>
<dbReference type="GO" id="GO:0000731">
    <property type="term" value="P:DNA synthesis involved in DNA repair"/>
    <property type="evidence" value="ECO:0007669"/>
    <property type="project" value="TreeGrafter"/>
</dbReference>
<evidence type="ECO:0000256" key="13">
    <source>
        <dbReference type="RuleBase" id="RU000578"/>
    </source>
</evidence>
<evidence type="ECO:0000256" key="8">
    <source>
        <dbReference type="ARBA" id="ARBA00022840"/>
    </source>
</evidence>
<dbReference type="HAMAP" id="MF_00365">
    <property type="entry name" value="RecF"/>
    <property type="match status" value="1"/>
</dbReference>
<comment type="similarity">
    <text evidence="2 12 13">Belongs to the RecF family.</text>
</comment>
<evidence type="ECO:0000256" key="10">
    <source>
        <dbReference type="ARBA" id="ARBA00023204"/>
    </source>
</evidence>
<evidence type="ECO:0000256" key="9">
    <source>
        <dbReference type="ARBA" id="ARBA00023125"/>
    </source>
</evidence>
<keyword evidence="7 12" id="KW-0227">DNA damage</keyword>
<comment type="subcellular location">
    <subcellularLocation>
        <location evidence="1 12 13">Cytoplasm</location>
    </subcellularLocation>
</comment>
<dbReference type="GO" id="GO:0003697">
    <property type="term" value="F:single-stranded DNA binding"/>
    <property type="evidence" value="ECO:0007669"/>
    <property type="project" value="UniProtKB-UniRule"/>
</dbReference>
<name>A0A369LKC5_9ACTN</name>
<dbReference type="GO" id="GO:0005737">
    <property type="term" value="C:cytoplasm"/>
    <property type="evidence" value="ECO:0007669"/>
    <property type="project" value="UniProtKB-SubCell"/>
</dbReference>
<feature type="binding site" evidence="12">
    <location>
        <begin position="28"/>
        <end position="35"/>
    </location>
    <ligand>
        <name>ATP</name>
        <dbReference type="ChEBI" id="CHEBI:30616"/>
    </ligand>
</feature>
<dbReference type="SUPFAM" id="SSF52540">
    <property type="entry name" value="P-loop containing nucleoside triphosphate hydrolases"/>
    <property type="match status" value="1"/>
</dbReference>
<dbReference type="Gene3D" id="3.40.50.300">
    <property type="entry name" value="P-loop containing nucleotide triphosphate hydrolases"/>
    <property type="match status" value="1"/>
</dbReference>
<dbReference type="GO" id="GO:0005524">
    <property type="term" value="F:ATP binding"/>
    <property type="evidence" value="ECO:0007669"/>
    <property type="project" value="UniProtKB-UniRule"/>
</dbReference>
<dbReference type="Proteomes" id="UP000253975">
    <property type="component" value="Unassembled WGS sequence"/>
</dbReference>
<organism evidence="15 16">
    <name type="scientific">Slackia isoflavoniconvertens</name>
    <dbReference type="NCBI Taxonomy" id="572010"/>
    <lineage>
        <taxon>Bacteria</taxon>
        <taxon>Bacillati</taxon>
        <taxon>Actinomycetota</taxon>
        <taxon>Coriobacteriia</taxon>
        <taxon>Eggerthellales</taxon>
        <taxon>Eggerthellaceae</taxon>
        <taxon>Slackia</taxon>
    </lineage>
</organism>
<comment type="caution">
    <text evidence="15">The sequence shown here is derived from an EMBL/GenBank/DDBJ whole genome shotgun (WGS) entry which is preliminary data.</text>
</comment>
<evidence type="ECO:0000256" key="2">
    <source>
        <dbReference type="ARBA" id="ARBA00008016"/>
    </source>
</evidence>
<dbReference type="InterPro" id="IPR018078">
    <property type="entry name" value="DNA-binding_RecF_CS"/>
</dbReference>
<evidence type="ECO:0000313" key="15">
    <source>
        <dbReference type="EMBL" id="RDB58478.1"/>
    </source>
</evidence>
<dbReference type="InterPro" id="IPR001238">
    <property type="entry name" value="DNA-binding_RecF"/>
</dbReference>
<proteinExistence type="inferred from homology"/>
<evidence type="ECO:0000256" key="12">
    <source>
        <dbReference type="HAMAP-Rule" id="MF_00365"/>
    </source>
</evidence>
<keyword evidence="12 13" id="KW-0742">SOS response</keyword>
<keyword evidence="6 12" id="KW-0547">Nucleotide-binding</keyword>
<dbReference type="PANTHER" id="PTHR32182:SF0">
    <property type="entry name" value="DNA REPLICATION AND REPAIR PROTEIN RECF"/>
    <property type="match status" value="1"/>
</dbReference>
<evidence type="ECO:0000256" key="1">
    <source>
        <dbReference type="ARBA" id="ARBA00004496"/>
    </source>
</evidence>
<dbReference type="AlphaFoldDB" id="A0A369LKC5"/>
<dbReference type="InterPro" id="IPR003395">
    <property type="entry name" value="RecF/RecN/SMC_N"/>
</dbReference>
<dbReference type="EMBL" id="PPTO01000008">
    <property type="protein sequence ID" value="RDB58478.1"/>
    <property type="molecule type" value="Genomic_DNA"/>
</dbReference>
<evidence type="ECO:0000256" key="7">
    <source>
        <dbReference type="ARBA" id="ARBA00022763"/>
    </source>
</evidence>
<comment type="function">
    <text evidence="11 12 13">The RecF protein is involved in DNA metabolism; it is required for DNA replication and normal SOS inducibility. RecF binds preferentially to single-stranded, linear DNA. It also seems to bind ATP.</text>
</comment>
<keyword evidence="9 12" id="KW-0238">DNA-binding</keyword>
<evidence type="ECO:0000256" key="5">
    <source>
        <dbReference type="ARBA" id="ARBA00022705"/>
    </source>
</evidence>
<evidence type="ECO:0000256" key="3">
    <source>
        <dbReference type="ARBA" id="ARBA00020170"/>
    </source>
</evidence>
<gene>
    <name evidence="12" type="primary">recF</name>
    <name evidence="15" type="ORF">C1881_06085</name>
</gene>
<dbReference type="NCBIfam" id="TIGR00611">
    <property type="entry name" value="recf"/>
    <property type="match status" value="1"/>
</dbReference>
<dbReference type="GO" id="GO:0009432">
    <property type="term" value="P:SOS response"/>
    <property type="evidence" value="ECO:0007669"/>
    <property type="project" value="UniProtKB-UniRule"/>
</dbReference>
<evidence type="ECO:0000259" key="14">
    <source>
        <dbReference type="Pfam" id="PF02463"/>
    </source>
</evidence>
<dbReference type="PANTHER" id="PTHR32182">
    <property type="entry name" value="DNA REPLICATION AND REPAIR PROTEIN RECF"/>
    <property type="match status" value="1"/>
</dbReference>
<keyword evidence="10 12" id="KW-0234">DNA repair</keyword>
<evidence type="ECO:0000256" key="6">
    <source>
        <dbReference type="ARBA" id="ARBA00022741"/>
    </source>
</evidence>
<protein>
    <recommendedName>
        <fullName evidence="3 12">DNA replication and repair protein RecF</fullName>
    </recommendedName>
</protein>
<sequence length="374" mass="41506">MQEVRLAGFRNYRSLALGSIGGLTIFVGPNATGKSNVVEGIQLLCAHGSFRSARGRDLIMWGAPFARLEARFVSDSRDLSVATVIEPASRSYTLNGKRRAAQDLQGILPAVAFSPDDLELAKGSQTPKRSAIDLLGSQLSKNHRVIRRDYEKLLRNKNALLKDEASDVLIDSVNDALIPVAARLHMYRVALFRNLCGRMARIYGDITDGAEELSYSYIPSWLPEDLAELAESRPYDAEMSKDEVLDATANAMFSRRLEERARHRAVVGPHADRMEFFIDGRNARTFASQGQQRSIALAWKIAEVELVKKMLGVKPVLLLDDVMSELDARRRGALVDLLHEDIQTFMTATDLTCFEDDIVDRASVLDLSKAGVRA</sequence>
<feature type="domain" description="RecF/RecN/SMC N-terminal" evidence="14">
    <location>
        <begin position="2"/>
        <end position="352"/>
    </location>
</feature>
<evidence type="ECO:0000313" key="16">
    <source>
        <dbReference type="Proteomes" id="UP000253975"/>
    </source>
</evidence>
<evidence type="ECO:0000256" key="11">
    <source>
        <dbReference type="ARBA" id="ARBA00025401"/>
    </source>
</evidence>
<dbReference type="InterPro" id="IPR042174">
    <property type="entry name" value="RecF_2"/>
</dbReference>
<evidence type="ECO:0000256" key="4">
    <source>
        <dbReference type="ARBA" id="ARBA00022490"/>
    </source>
</evidence>
<accession>A0A369LKC5</accession>
<keyword evidence="4 12" id="KW-0963">Cytoplasm</keyword>
<dbReference type="Pfam" id="PF02463">
    <property type="entry name" value="SMC_N"/>
    <property type="match status" value="1"/>
</dbReference>
<dbReference type="GO" id="GO:0006302">
    <property type="term" value="P:double-strand break repair"/>
    <property type="evidence" value="ECO:0007669"/>
    <property type="project" value="TreeGrafter"/>
</dbReference>
<dbReference type="PROSITE" id="PS00618">
    <property type="entry name" value="RECF_2"/>
    <property type="match status" value="1"/>
</dbReference>
<reference evidence="15 16" key="1">
    <citation type="journal article" date="2018" name="Elife">
        <title>Discovery and characterization of a prevalent human gut bacterial enzyme sufficient for the inactivation of a family of plant toxins.</title>
        <authorList>
            <person name="Koppel N."/>
            <person name="Bisanz J.E."/>
            <person name="Pandelia M.E."/>
            <person name="Turnbaugh P.J."/>
            <person name="Balskus E.P."/>
        </authorList>
    </citation>
    <scope>NUCLEOTIDE SEQUENCE [LARGE SCALE GENOMIC DNA]</scope>
    <source>
        <strain evidence="15 16">OB21 GAM31</strain>
    </source>
</reference>
<dbReference type="Gene3D" id="1.20.1050.90">
    <property type="entry name" value="RecF/RecN/SMC, N-terminal domain"/>
    <property type="match status" value="1"/>
</dbReference>
<keyword evidence="5 12" id="KW-0235">DNA replication</keyword>
<dbReference type="InterPro" id="IPR027417">
    <property type="entry name" value="P-loop_NTPase"/>
</dbReference>
<dbReference type="GO" id="GO:0006260">
    <property type="term" value="P:DNA replication"/>
    <property type="evidence" value="ECO:0007669"/>
    <property type="project" value="UniProtKB-UniRule"/>
</dbReference>